<dbReference type="Gene3D" id="1.10.357.10">
    <property type="entry name" value="Tetracycline Repressor, domain 2"/>
    <property type="match status" value="1"/>
</dbReference>
<sequence>MYELIYFIIQCNMNVKRCSPMNGFEKRKERKKANILNAAFDLFSQYGVQKVSIQEIAQKAQVSQVTIYNYFGGKDQLLFETVKKFVYEKFDYFKEIVHDEKLNFKDKISTVIQGKKESALHISPDFIQSVMADQPHIKEFIRKFSEEDTVPLLMELIDQGKKQGYIHPELSFRTVMFYVEMYYQAMQSNSPMMKESPAEFSEEITHLFFYGLMGDQQQKIHDE</sequence>
<keyword evidence="6" id="KW-1185">Reference proteome</keyword>
<dbReference type="InterPro" id="IPR036271">
    <property type="entry name" value="Tet_transcr_reg_TetR-rel_C_sf"/>
</dbReference>
<evidence type="ECO:0000313" key="6">
    <source>
        <dbReference type="Proteomes" id="UP000192527"/>
    </source>
</evidence>
<dbReference type="STRING" id="402384.HM131_15525"/>
<dbReference type="PRINTS" id="PR00455">
    <property type="entry name" value="HTHTETR"/>
</dbReference>
<dbReference type="SUPFAM" id="SSF48498">
    <property type="entry name" value="Tetracyclin repressor-like, C-terminal domain"/>
    <property type="match status" value="1"/>
</dbReference>
<dbReference type="EMBL" id="CP020772">
    <property type="protein sequence ID" value="ARI78173.1"/>
    <property type="molecule type" value="Genomic_DNA"/>
</dbReference>
<reference evidence="5 6" key="1">
    <citation type="submission" date="2017-04" db="EMBL/GenBank/DDBJ databases">
        <title>The whole genome sequencing and assembly of Halobacillus mangrovi strain.</title>
        <authorList>
            <person name="Lee S.-J."/>
            <person name="Park M.-K."/>
            <person name="Kim J.-Y."/>
            <person name="Lee Y.-J."/>
            <person name="Yi H."/>
            <person name="Bahn Y.-S."/>
            <person name="Kim J.F."/>
            <person name="Lee D.-W."/>
        </authorList>
    </citation>
    <scope>NUCLEOTIDE SEQUENCE [LARGE SCALE GENOMIC DNA]</scope>
    <source>
        <strain evidence="5 6">KTB 131</strain>
    </source>
</reference>
<keyword evidence="1" id="KW-0678">Repressor</keyword>
<gene>
    <name evidence="5" type="ORF">HM131_15525</name>
</gene>
<dbReference type="OrthoDB" id="113732at2"/>
<dbReference type="InterPro" id="IPR009057">
    <property type="entry name" value="Homeodomain-like_sf"/>
</dbReference>
<dbReference type="PROSITE" id="PS50977">
    <property type="entry name" value="HTH_TETR_2"/>
    <property type="match status" value="1"/>
</dbReference>
<organism evidence="5 6">
    <name type="scientific">Halobacillus mangrovi</name>
    <dbReference type="NCBI Taxonomy" id="402384"/>
    <lineage>
        <taxon>Bacteria</taxon>
        <taxon>Bacillati</taxon>
        <taxon>Bacillota</taxon>
        <taxon>Bacilli</taxon>
        <taxon>Bacillales</taxon>
        <taxon>Bacillaceae</taxon>
        <taxon>Halobacillus</taxon>
    </lineage>
</organism>
<dbReference type="Proteomes" id="UP000192527">
    <property type="component" value="Chromosome"/>
</dbReference>
<accession>A0A1W5ZY32</accession>
<evidence type="ECO:0000256" key="1">
    <source>
        <dbReference type="ARBA" id="ARBA00022491"/>
    </source>
</evidence>
<dbReference type="SUPFAM" id="SSF46689">
    <property type="entry name" value="Homeodomain-like"/>
    <property type="match status" value="1"/>
</dbReference>
<dbReference type="AlphaFoldDB" id="A0A1W5ZY32"/>
<evidence type="ECO:0000259" key="4">
    <source>
        <dbReference type="PROSITE" id="PS50977"/>
    </source>
</evidence>
<dbReference type="KEGG" id="hmn:HM131_15525"/>
<dbReference type="PANTHER" id="PTHR43479:SF21">
    <property type="entry name" value="TRANSCRIPTIONAL REGULATOR, TETR FAMILY"/>
    <property type="match status" value="1"/>
</dbReference>
<proteinExistence type="predicted"/>
<dbReference type="PANTHER" id="PTHR43479">
    <property type="entry name" value="ACREF/ENVCD OPERON REPRESSOR-RELATED"/>
    <property type="match status" value="1"/>
</dbReference>
<dbReference type="InterPro" id="IPR001647">
    <property type="entry name" value="HTH_TetR"/>
</dbReference>
<evidence type="ECO:0000256" key="2">
    <source>
        <dbReference type="ARBA" id="ARBA00023125"/>
    </source>
</evidence>
<feature type="domain" description="HTH tetR-type" evidence="4">
    <location>
        <begin position="29"/>
        <end position="89"/>
    </location>
</feature>
<evidence type="ECO:0000313" key="5">
    <source>
        <dbReference type="EMBL" id="ARI78173.1"/>
    </source>
</evidence>
<keyword evidence="2 3" id="KW-0238">DNA-binding</keyword>
<evidence type="ECO:0000256" key="3">
    <source>
        <dbReference type="PROSITE-ProRule" id="PRU00335"/>
    </source>
</evidence>
<dbReference type="Pfam" id="PF00440">
    <property type="entry name" value="TetR_N"/>
    <property type="match status" value="1"/>
</dbReference>
<feature type="DNA-binding region" description="H-T-H motif" evidence="3">
    <location>
        <begin position="52"/>
        <end position="71"/>
    </location>
</feature>
<protein>
    <recommendedName>
        <fullName evidence="4">HTH tetR-type domain-containing protein</fullName>
    </recommendedName>
</protein>
<dbReference type="InterPro" id="IPR050624">
    <property type="entry name" value="HTH-type_Tx_Regulator"/>
</dbReference>
<name>A0A1W5ZY32_9BACI</name>
<dbReference type="GO" id="GO:0003677">
    <property type="term" value="F:DNA binding"/>
    <property type="evidence" value="ECO:0007669"/>
    <property type="project" value="UniProtKB-UniRule"/>
</dbReference>